<dbReference type="OrthoDB" id="5194395at2"/>
<keyword evidence="1" id="KW-0812">Transmembrane</keyword>
<dbReference type="Proteomes" id="UP000271624">
    <property type="component" value="Unassembled WGS sequence"/>
</dbReference>
<feature type="transmembrane region" description="Helical" evidence="1">
    <location>
        <begin position="37"/>
        <end position="57"/>
    </location>
</feature>
<organism evidence="2 3">
    <name type="scientific">Dulcicalothrix desertica PCC 7102</name>
    <dbReference type="NCBI Taxonomy" id="232991"/>
    <lineage>
        <taxon>Bacteria</taxon>
        <taxon>Bacillati</taxon>
        <taxon>Cyanobacteriota</taxon>
        <taxon>Cyanophyceae</taxon>
        <taxon>Nostocales</taxon>
        <taxon>Calotrichaceae</taxon>
        <taxon>Dulcicalothrix</taxon>
    </lineage>
</organism>
<gene>
    <name evidence="2" type="ORF">DSM106972_038700</name>
</gene>
<keyword evidence="1" id="KW-1133">Transmembrane helix</keyword>
<comment type="caution">
    <text evidence="2">The sequence shown here is derived from an EMBL/GenBank/DDBJ whole genome shotgun (WGS) entry which is preliminary data.</text>
</comment>
<evidence type="ECO:0000313" key="2">
    <source>
        <dbReference type="EMBL" id="RUT05049.1"/>
    </source>
</evidence>
<proteinExistence type="predicted"/>
<evidence type="ECO:0000313" key="3">
    <source>
        <dbReference type="Proteomes" id="UP000271624"/>
    </source>
</evidence>
<feature type="transmembrane region" description="Helical" evidence="1">
    <location>
        <begin position="103"/>
        <end position="125"/>
    </location>
</feature>
<keyword evidence="3" id="KW-1185">Reference proteome</keyword>
<feature type="transmembrane region" description="Helical" evidence="1">
    <location>
        <begin position="69"/>
        <end position="91"/>
    </location>
</feature>
<dbReference type="AlphaFoldDB" id="A0A3S1ANC4"/>
<accession>A0A3S1ANC4</accession>
<sequence>MIYLKALIIWFFIILAETLHGAARTLFLAPLVGDFTARQVSVFTGAVIILFIAALFVRWLHAANIYQLLGVGLLWLSLTVTFEIVLGRLVFKYSWQRILSDYDVLHGGFLPIGLLVLVLAPLITVKVSSFV</sequence>
<dbReference type="RefSeq" id="WP_127082309.1">
    <property type="nucleotide sequence ID" value="NZ_RSCL01000009.1"/>
</dbReference>
<reference evidence="2" key="2">
    <citation type="journal article" date="2019" name="Genome Biol. Evol.">
        <title>Day and night: Metabolic profiles and evolutionary relationships of six axenic non-marine cyanobacteria.</title>
        <authorList>
            <person name="Will S.E."/>
            <person name="Henke P."/>
            <person name="Boedeker C."/>
            <person name="Huang S."/>
            <person name="Brinkmann H."/>
            <person name="Rohde M."/>
            <person name="Jarek M."/>
            <person name="Friedl T."/>
            <person name="Seufert S."/>
            <person name="Schumacher M."/>
            <person name="Overmann J."/>
            <person name="Neumann-Schaal M."/>
            <person name="Petersen J."/>
        </authorList>
    </citation>
    <scope>NUCLEOTIDE SEQUENCE [LARGE SCALE GENOMIC DNA]</scope>
    <source>
        <strain evidence="2">PCC 7102</strain>
    </source>
</reference>
<protein>
    <submittedName>
        <fullName evidence="2">Uncharacterized protein</fullName>
    </submittedName>
</protein>
<reference evidence="2" key="1">
    <citation type="submission" date="2018-12" db="EMBL/GenBank/DDBJ databases">
        <authorList>
            <person name="Will S."/>
            <person name="Neumann-Schaal M."/>
            <person name="Henke P."/>
        </authorList>
    </citation>
    <scope>NUCLEOTIDE SEQUENCE</scope>
    <source>
        <strain evidence="2">PCC 7102</strain>
    </source>
</reference>
<evidence type="ECO:0000256" key="1">
    <source>
        <dbReference type="SAM" id="Phobius"/>
    </source>
</evidence>
<keyword evidence="1" id="KW-0472">Membrane</keyword>
<name>A0A3S1ANC4_9CYAN</name>
<dbReference type="EMBL" id="RSCL01000009">
    <property type="protein sequence ID" value="RUT05049.1"/>
    <property type="molecule type" value="Genomic_DNA"/>
</dbReference>